<comment type="catalytic activity">
    <reaction evidence="1 9 10">
        <text>ATP-dependent breakage, passage and rejoining of double-stranded DNA.</text>
        <dbReference type="EC" id="5.6.2.2"/>
    </reaction>
</comment>
<dbReference type="HAMAP" id="MF_01897">
    <property type="entry name" value="GyrA"/>
    <property type="match status" value="1"/>
</dbReference>
<dbReference type="PATRIC" id="fig|1617426.3.peg.598"/>
<evidence type="ECO:0000259" key="12">
    <source>
        <dbReference type="PROSITE" id="PS52040"/>
    </source>
</evidence>
<gene>
    <name evidence="9 13" type="primary">gyrA</name>
    <name evidence="13" type="ORF">TR69_WS6001000602</name>
</gene>
<keyword evidence="3 9" id="KW-0547">Nucleotide-binding</keyword>
<evidence type="ECO:0000256" key="8">
    <source>
        <dbReference type="ARBA" id="ARBA00063644"/>
    </source>
</evidence>
<dbReference type="FunFam" id="3.30.1360.40:FF:000002">
    <property type="entry name" value="DNA gyrase subunit A"/>
    <property type="match status" value="1"/>
</dbReference>
<dbReference type="InterPro" id="IPR013760">
    <property type="entry name" value="Topo_IIA-like_dom_sf"/>
</dbReference>
<dbReference type="FunFam" id="2.120.10.90:FF:000005">
    <property type="entry name" value="DNA topoisomerase 4 subunit A"/>
    <property type="match status" value="1"/>
</dbReference>
<dbReference type="GO" id="GO:0034335">
    <property type="term" value="F:DNA negative supercoiling activity"/>
    <property type="evidence" value="ECO:0007669"/>
    <property type="project" value="UniProtKB-ARBA"/>
</dbReference>
<sequence>MADDTQITMGRDRVREQSITHEMRSSYINYAMSVIVARALPDVRDGLKPVQRRILYAMYRQQFLPNGSYKKSARTVGEVIGKYHPHGDTAVYDAMVRMAQEFSYRYMLVDGQGNFGSIDGDSAAAMRYTESRLHKNAMRILRDLEKNTVDFSPTYDGTHMEPNILPSLLPNLLLNGAEGIAVGMATKIPPHNLGELADAMIDMLGRGNSAENVAIDYSYLDSIKTQADLDTLTDERLPSFNSDIEIAELLKHVPGPDFPTGAEIYDQEEIKKAYATGRGRILMRAVASIEELKGGKFQIIITELPYQVNKANLVLKIADLVKDKRIEGISDIRDESNKLGIRIVIDLKRDAKPKTLLNKLYKYTEMQKAFNANMLALVDGEPKLLNLKRILELFIEHRQEIIIRRSEYDLAKAREREHILEGLMIALDNLDDVIQTIRDSADADVAKANLMSKFKLSEIQAQAILDMQLRRLAALERQKIEEEYKQIKQTIAELLALISSPEQILITISTELAELKEKYSDARRTKVFKGKVGEISEEDLVASEDVIITISEQGYIKRMKQDVYTVQKRGGKGKKGATMKEDDGVMHILSCNTHDDILFFTSQGRVFTLKVYDIPEFGRQARGQAIVNLINTEQGETIQSVLTKSAEGKIFDEDVTQENEEKTEKKEYKFLFMATRQGIVKKTELEEFNNIRANGLIAIKLGDGDELAWVKPTTGHNEVVLITKKARSIRFHEEDVRPTGRATMGVKGINFKFKGDEVIVMDVVRRNEDLILTVSENGFGKVTALSDFPTQNRGGMGVFGARVNSKTGDLATARILDHPELELLIMSADGQAVRIPTNDLPQRNRQTSGVRLMKLPAKDRVTAVAII</sequence>
<dbReference type="GO" id="GO:0006265">
    <property type="term" value="P:DNA topological change"/>
    <property type="evidence" value="ECO:0007669"/>
    <property type="project" value="UniProtKB-UniRule"/>
</dbReference>
<dbReference type="PROSITE" id="PS52040">
    <property type="entry name" value="TOPO_IIA"/>
    <property type="match status" value="1"/>
</dbReference>
<keyword evidence="5 9" id="KW-0799">Topoisomerase</keyword>
<keyword evidence="9" id="KW-0963">Cytoplasm</keyword>
<feature type="active site" description="O-(5'-phospho-DNA)-tyrosine intermediate" evidence="9 10">
    <location>
        <position position="128"/>
    </location>
</feature>
<feature type="domain" description="Topo IIA-type catalytic" evidence="12">
    <location>
        <begin position="40"/>
        <end position="540"/>
    </location>
</feature>
<dbReference type="SMART" id="SM00434">
    <property type="entry name" value="TOP4c"/>
    <property type="match status" value="1"/>
</dbReference>
<dbReference type="CDD" id="cd00187">
    <property type="entry name" value="TOP4c"/>
    <property type="match status" value="1"/>
</dbReference>
<evidence type="ECO:0000256" key="7">
    <source>
        <dbReference type="ARBA" id="ARBA00023235"/>
    </source>
</evidence>
<evidence type="ECO:0000256" key="11">
    <source>
        <dbReference type="SAM" id="Coils"/>
    </source>
</evidence>
<comment type="caution">
    <text evidence="13">The sequence shown here is derived from an EMBL/GenBank/DDBJ whole genome shotgun (WGS) entry which is preliminary data.</text>
</comment>
<feature type="coiled-coil region" evidence="11">
    <location>
        <begin position="470"/>
        <end position="525"/>
    </location>
</feature>
<evidence type="ECO:0000256" key="4">
    <source>
        <dbReference type="ARBA" id="ARBA00022840"/>
    </source>
</evidence>
<evidence type="ECO:0000313" key="14">
    <source>
        <dbReference type="Proteomes" id="UP000070457"/>
    </source>
</evidence>
<dbReference type="InterPro" id="IPR006691">
    <property type="entry name" value="GyrA/parC_rep"/>
</dbReference>
<keyword evidence="4 9" id="KW-0067">ATP-binding</keyword>
<dbReference type="GO" id="GO:0003677">
    <property type="term" value="F:DNA binding"/>
    <property type="evidence" value="ECO:0007669"/>
    <property type="project" value="UniProtKB-UniRule"/>
</dbReference>
<comment type="miscellaneous">
    <text evidence="9">Few gyrases are as efficient as E.coli at forming negative supercoils. Not all organisms have 2 type II topoisomerases; in organisms with a single type II topoisomerase this enzyme also has to decatenate newly replicated chromosomes.</text>
</comment>
<dbReference type="SUPFAM" id="SSF56719">
    <property type="entry name" value="Type II DNA topoisomerase"/>
    <property type="match status" value="1"/>
</dbReference>
<dbReference type="GO" id="GO:0009330">
    <property type="term" value="C:DNA topoisomerase type II (double strand cut, ATP-hydrolyzing) complex"/>
    <property type="evidence" value="ECO:0007669"/>
    <property type="project" value="TreeGrafter"/>
</dbReference>
<dbReference type="Gene3D" id="3.90.199.10">
    <property type="entry name" value="Topoisomerase II, domain 5"/>
    <property type="match status" value="1"/>
</dbReference>
<dbReference type="Proteomes" id="UP000070457">
    <property type="component" value="Unassembled WGS sequence"/>
</dbReference>
<dbReference type="SUPFAM" id="SSF101904">
    <property type="entry name" value="GyrA/ParC C-terminal domain-like"/>
    <property type="match status" value="1"/>
</dbReference>
<dbReference type="InterPro" id="IPR035516">
    <property type="entry name" value="Gyrase/topoIV_suA_C"/>
</dbReference>
<keyword evidence="7 9" id="KW-0413">Isomerase</keyword>
<dbReference type="FunFam" id="1.10.268.10:FF:000001">
    <property type="entry name" value="DNA gyrase subunit A"/>
    <property type="match status" value="1"/>
</dbReference>
<comment type="similarity">
    <text evidence="2 9">Belongs to the type II topoisomerase GyrA/ParC subunit family.</text>
</comment>
<evidence type="ECO:0000256" key="9">
    <source>
        <dbReference type="HAMAP-Rule" id="MF_01897"/>
    </source>
</evidence>
<organism evidence="13 14">
    <name type="scientific">candidate division WS6 bacterium OLB20</name>
    <dbReference type="NCBI Taxonomy" id="1617426"/>
    <lineage>
        <taxon>Bacteria</taxon>
        <taxon>Candidatus Dojkabacteria</taxon>
    </lineage>
</organism>
<feature type="short sequence motif" description="GyrA-box" evidence="9">
    <location>
        <begin position="567"/>
        <end position="573"/>
    </location>
</feature>
<dbReference type="InterPro" id="IPR013758">
    <property type="entry name" value="Topo_IIA_A/C_ab"/>
</dbReference>
<dbReference type="EC" id="5.6.2.2" evidence="9"/>
<evidence type="ECO:0000256" key="5">
    <source>
        <dbReference type="ARBA" id="ARBA00023029"/>
    </source>
</evidence>
<dbReference type="Pfam" id="PF00521">
    <property type="entry name" value="DNA_topoisoIV"/>
    <property type="match status" value="1"/>
</dbReference>
<evidence type="ECO:0000256" key="2">
    <source>
        <dbReference type="ARBA" id="ARBA00008263"/>
    </source>
</evidence>
<comment type="subcellular location">
    <subcellularLocation>
        <location evidence="9">Cytoplasm</location>
    </subcellularLocation>
</comment>
<dbReference type="GO" id="GO:0005524">
    <property type="term" value="F:ATP binding"/>
    <property type="evidence" value="ECO:0007669"/>
    <property type="project" value="UniProtKB-UniRule"/>
</dbReference>
<protein>
    <recommendedName>
        <fullName evidence="9">DNA gyrase subunit A</fullName>
        <ecNumber evidence="9">5.6.2.2</ecNumber>
    </recommendedName>
</protein>
<dbReference type="PANTHER" id="PTHR43493:SF5">
    <property type="entry name" value="DNA GYRASE SUBUNIT A, CHLOROPLASTIC_MITOCHONDRIAL"/>
    <property type="match status" value="1"/>
</dbReference>
<accession>A0A136LYA0</accession>
<keyword evidence="6 9" id="KW-0238">DNA-binding</keyword>
<dbReference type="InterPro" id="IPR002205">
    <property type="entry name" value="Topo_IIA_dom_A"/>
</dbReference>
<dbReference type="EMBL" id="JYNZ01000003">
    <property type="protein sequence ID" value="KXK26596.1"/>
    <property type="molecule type" value="Genomic_DNA"/>
</dbReference>
<evidence type="ECO:0000256" key="3">
    <source>
        <dbReference type="ARBA" id="ARBA00022741"/>
    </source>
</evidence>
<keyword evidence="11" id="KW-0175">Coiled coil</keyword>
<evidence type="ECO:0000256" key="1">
    <source>
        <dbReference type="ARBA" id="ARBA00000185"/>
    </source>
</evidence>
<dbReference type="InterPro" id="IPR013757">
    <property type="entry name" value="Topo_IIA_A_a_sf"/>
</dbReference>
<dbReference type="InterPro" id="IPR050220">
    <property type="entry name" value="Type_II_DNA_Topoisomerases"/>
</dbReference>
<dbReference type="Pfam" id="PF03989">
    <property type="entry name" value="DNA_gyraseA_C"/>
    <property type="match status" value="6"/>
</dbReference>
<dbReference type="GO" id="GO:0006261">
    <property type="term" value="P:DNA-templated DNA replication"/>
    <property type="evidence" value="ECO:0007669"/>
    <property type="project" value="UniProtKB-UniRule"/>
</dbReference>
<dbReference type="Gene3D" id="1.10.268.10">
    <property type="entry name" value="Topoisomerase, domain 3"/>
    <property type="match status" value="1"/>
</dbReference>
<dbReference type="GO" id="GO:0005737">
    <property type="term" value="C:cytoplasm"/>
    <property type="evidence" value="ECO:0007669"/>
    <property type="project" value="UniProtKB-SubCell"/>
</dbReference>
<name>A0A136LYA0_9BACT</name>
<dbReference type="PANTHER" id="PTHR43493">
    <property type="entry name" value="DNA GYRASE/TOPOISOMERASE SUBUNIT A"/>
    <property type="match status" value="1"/>
</dbReference>
<evidence type="ECO:0000256" key="6">
    <source>
        <dbReference type="ARBA" id="ARBA00023125"/>
    </source>
</evidence>
<dbReference type="GO" id="GO:0005694">
    <property type="term" value="C:chromosome"/>
    <property type="evidence" value="ECO:0007669"/>
    <property type="project" value="InterPro"/>
</dbReference>
<reference evidence="13 14" key="1">
    <citation type="submission" date="2015-02" db="EMBL/GenBank/DDBJ databases">
        <title>Improved understanding of the partial-nitritation anammox process through 23 genomes representing the majority of the microbial community.</title>
        <authorList>
            <person name="Speth D.R."/>
            <person name="In T Zandt M."/>
            <person name="Guerrero Cruz S."/>
            <person name="Jetten M.S."/>
            <person name="Dutilh B.E."/>
        </authorList>
    </citation>
    <scope>NUCLEOTIDE SEQUENCE [LARGE SCALE GENOMIC DNA]</scope>
    <source>
        <strain evidence="13">OLB20</strain>
    </source>
</reference>
<dbReference type="Gene3D" id="2.120.10.90">
    <property type="entry name" value="DNA gyrase/topoisomerase IV, subunit A, C-terminal"/>
    <property type="match status" value="1"/>
</dbReference>
<evidence type="ECO:0000313" key="13">
    <source>
        <dbReference type="EMBL" id="KXK26596.1"/>
    </source>
</evidence>
<evidence type="ECO:0000256" key="10">
    <source>
        <dbReference type="PROSITE-ProRule" id="PRU01384"/>
    </source>
</evidence>
<dbReference type="AlphaFoldDB" id="A0A136LYA0"/>
<comment type="subunit">
    <text evidence="9">Heterotetramer, composed of two GyrA and two GyrB chains. In the heterotetramer, GyrA contains the active site tyrosine that forms a transient covalent intermediate with DNA, while GyrB binds cofactors and catalyzes ATP hydrolysis.</text>
</comment>
<comment type="subunit">
    <text evidence="8">Heterotetramer composed of ParC and ParE.</text>
</comment>
<comment type="function">
    <text evidence="9">A type II topoisomerase that negatively supercoils closed circular double-stranded (ds) DNA in an ATP-dependent manner to modulate DNA topology and maintain chromosomes in an underwound state. Negative supercoiling favors strand separation, and DNA replication, transcription, recombination and repair, all of which involve strand separation. Also able to catalyze the interconversion of other topological isomers of dsDNA rings, including catenanes and knotted rings. Type II topoisomerases break and join 2 DNA strands simultaneously in an ATP-dependent manner.</text>
</comment>
<dbReference type="STRING" id="1617426.TR69_WS6001000602"/>
<proteinExistence type="inferred from homology"/>
<dbReference type="InterPro" id="IPR005743">
    <property type="entry name" value="GyrA"/>
</dbReference>
<dbReference type="Gene3D" id="3.30.1360.40">
    <property type="match status" value="1"/>
</dbReference>